<feature type="chain" id="PRO_5046763129" description="MG2 domain-containing protein" evidence="1">
    <location>
        <begin position="31"/>
        <end position="577"/>
    </location>
</feature>
<keyword evidence="1" id="KW-0732">Signal</keyword>
<evidence type="ECO:0000313" key="3">
    <source>
        <dbReference type="Proteomes" id="UP001302349"/>
    </source>
</evidence>
<name>A0ABZ0IQ67_9BACT</name>
<dbReference type="EMBL" id="CP136051">
    <property type="protein sequence ID" value="WOK06594.1"/>
    <property type="molecule type" value="Genomic_DNA"/>
</dbReference>
<dbReference type="Proteomes" id="UP001302349">
    <property type="component" value="Chromosome"/>
</dbReference>
<evidence type="ECO:0008006" key="4">
    <source>
        <dbReference type="Google" id="ProtNLM"/>
    </source>
</evidence>
<dbReference type="RefSeq" id="WP_317489308.1">
    <property type="nucleotide sequence ID" value="NZ_CP136051.1"/>
</dbReference>
<reference evidence="2 3" key="1">
    <citation type="journal article" date="2023" name="Microbiol. Resour. Announc.">
        <title>Complete Genome Sequence of Imperialibacter roseus strain P4T.</title>
        <authorList>
            <person name="Tizabi D.R."/>
            <person name="Bachvaroff T."/>
            <person name="Hill R.T."/>
        </authorList>
    </citation>
    <scope>NUCLEOTIDE SEQUENCE [LARGE SCALE GENOMIC DNA]</scope>
    <source>
        <strain evidence="2 3">P4T</strain>
    </source>
</reference>
<dbReference type="Gene3D" id="2.60.40.1930">
    <property type="match status" value="1"/>
</dbReference>
<evidence type="ECO:0000313" key="2">
    <source>
        <dbReference type="EMBL" id="WOK06594.1"/>
    </source>
</evidence>
<evidence type="ECO:0000256" key="1">
    <source>
        <dbReference type="SAM" id="SignalP"/>
    </source>
</evidence>
<feature type="signal peptide" evidence="1">
    <location>
        <begin position="1"/>
        <end position="30"/>
    </location>
</feature>
<keyword evidence="3" id="KW-1185">Reference proteome</keyword>
<protein>
    <recommendedName>
        <fullName evidence="4">MG2 domain-containing protein</fullName>
    </recommendedName>
</protein>
<gene>
    <name evidence="2" type="ORF">RT717_26315</name>
</gene>
<proteinExistence type="predicted"/>
<sequence>MRKLKAIFGRTLLTASVLLSVLPASNLIQAQDISYREEIHIHHDGPVYLTGDRIRFSVTCLDQSNHLLSPLSRLAYVELLDSENTPLAQSIIDLNDGKGKGDILLPFTATSGNYILRAYTKWMRNFPPEDYAYSIVTIINPFKSLGLSESSEKPATRKVSAPTAGLTISTASEVYRSRQKVTIDLGLTGVEGRPASGLVSVSVSKVPDFFMTGQGNSGKLPVVVKKKPSQASFKPDRHYLPETKGQFLTGKVYESGTTTPKANELIYLSIIGTQPEFYTSKADSEGVIRFEIVDFYGQGEAHLQSGDPDANVDIIIDPSFSEAFVALEVPSLSIDEKWESYLTQASQNMQVRNVYSSIIPFDEHQPSGDSLPFYGIPDQKYYLDDYTRFPLMEEVLREYVAGIFPRKRNDEFYFKMVNVEKNEIMNNEPLMLYDGLPIKKANTIMELDPRLVKRIDVVTKRYLMGGAIFDGITSFHSYKGDLAGLDPALIAGQDYSFIGVQKGAKYVFPDYDDANSTSTLPDFRNTLYWADSKEISNGLGVVAFFAGDDTGTYLIDVEGISDSGDLISQKKFFKVEK</sequence>
<accession>A0ABZ0IQ67</accession>
<organism evidence="2 3">
    <name type="scientific">Imperialibacter roseus</name>
    <dbReference type="NCBI Taxonomy" id="1324217"/>
    <lineage>
        <taxon>Bacteria</taxon>
        <taxon>Pseudomonadati</taxon>
        <taxon>Bacteroidota</taxon>
        <taxon>Cytophagia</taxon>
        <taxon>Cytophagales</taxon>
        <taxon>Flammeovirgaceae</taxon>
        <taxon>Imperialibacter</taxon>
    </lineage>
</organism>